<dbReference type="PANTHER" id="PTHR30024">
    <property type="entry name" value="ALIPHATIC SULFONATES-BINDING PROTEIN-RELATED"/>
    <property type="match status" value="1"/>
</dbReference>
<organism evidence="8 9">
    <name type="scientific">Corynebacterium pseudodiphtheriticum</name>
    <dbReference type="NCBI Taxonomy" id="37637"/>
    <lineage>
        <taxon>Bacteria</taxon>
        <taxon>Bacillati</taxon>
        <taxon>Actinomycetota</taxon>
        <taxon>Actinomycetes</taxon>
        <taxon>Mycobacteriales</taxon>
        <taxon>Corynebacteriaceae</taxon>
        <taxon>Corynebacterium</taxon>
    </lineage>
</organism>
<proteinExistence type="inferred from homology"/>
<feature type="region of interest" description="Disordered" evidence="7">
    <location>
        <begin position="369"/>
        <end position="396"/>
    </location>
</feature>
<feature type="compositionally biased region" description="Polar residues" evidence="7">
    <location>
        <begin position="33"/>
        <end position="43"/>
    </location>
</feature>
<evidence type="ECO:0000313" key="9">
    <source>
        <dbReference type="Proteomes" id="UP001224412"/>
    </source>
</evidence>
<evidence type="ECO:0000256" key="5">
    <source>
        <dbReference type="ARBA" id="ARBA00023136"/>
    </source>
</evidence>
<evidence type="ECO:0000256" key="1">
    <source>
        <dbReference type="ARBA" id="ARBA00004533"/>
    </source>
</evidence>
<dbReference type="Pfam" id="PF13379">
    <property type="entry name" value="NMT1_2"/>
    <property type="match status" value="1"/>
</dbReference>
<comment type="caution">
    <text evidence="8">The sequence shown here is derived from an EMBL/GenBank/DDBJ whole genome shotgun (WGS) entry which is preliminary data.</text>
</comment>
<evidence type="ECO:0000256" key="4">
    <source>
        <dbReference type="ARBA" id="ARBA00022519"/>
    </source>
</evidence>
<evidence type="ECO:0000256" key="2">
    <source>
        <dbReference type="ARBA" id="ARBA00022448"/>
    </source>
</evidence>
<dbReference type="Gene3D" id="3.40.190.10">
    <property type="entry name" value="Periplasmic binding protein-like II"/>
    <property type="match status" value="2"/>
</dbReference>
<dbReference type="AlphaFoldDB" id="A0AAP4BNB9"/>
<dbReference type="GO" id="GO:0005886">
    <property type="term" value="C:plasma membrane"/>
    <property type="evidence" value="ECO:0007669"/>
    <property type="project" value="UniProtKB-SubCell"/>
</dbReference>
<dbReference type="Proteomes" id="UP001224412">
    <property type="component" value="Unassembled WGS sequence"/>
</dbReference>
<keyword evidence="5" id="KW-0472">Membrane</keyword>
<dbReference type="PROSITE" id="PS51257">
    <property type="entry name" value="PROKAR_LIPOPROTEIN"/>
    <property type="match status" value="1"/>
</dbReference>
<protein>
    <submittedName>
        <fullName evidence="8">ABC transporter substrate-binding protein</fullName>
    </submittedName>
</protein>
<name>A0AAP4BNB9_9CORY</name>
<dbReference type="PANTHER" id="PTHR30024:SF43">
    <property type="entry name" value="BLL4572 PROTEIN"/>
    <property type="match status" value="1"/>
</dbReference>
<feature type="region of interest" description="Disordered" evidence="7">
    <location>
        <begin position="33"/>
        <end position="52"/>
    </location>
</feature>
<evidence type="ECO:0000313" key="8">
    <source>
        <dbReference type="EMBL" id="MDK4306078.1"/>
    </source>
</evidence>
<keyword evidence="2" id="KW-0813">Transport</keyword>
<sequence length="396" mass="42105">MVYNRILSRRQLLRTAVAMGGVALGGGMLSACSTQSETRQPQTSASGPASSASSASQEELVIGFVPIACSSPLVAADALGAFEKQGLHVKLRKYAGWADLWTAYATGTLDVAHMLSPMPLAIDAGATNASRPTELAFTQNTNGQALTLSTSHLGAVSQPTDLAGMVLGIPFEYSVHALLLRDYLVAGGLDPVSDVELRLLRPPDMVAQLAVGAVDGFIGPEPFNQRALTTGSGRAFIPTRQMWENHPCCSVAIAKEIDRGVRDRVVAALREGAQFVDSPHHVHESASMLAEEKYLNQKEELISPALAGSYTTWDGTDVVDPDMINFGGQTSATAITWMAAQIARWDLGGTTLTMDDDVLLAATESVLPPEADRTTDPVDINGRIFDPQKPTAGYQR</sequence>
<dbReference type="RefSeq" id="WP_272698099.1">
    <property type="nucleotide sequence ID" value="NZ_JAQPSI010000003.1"/>
</dbReference>
<comment type="similarity">
    <text evidence="6">Belongs to the CmpA/NrtA family.</text>
</comment>
<keyword evidence="4" id="KW-0997">Cell inner membrane</keyword>
<keyword evidence="3" id="KW-1003">Cell membrane</keyword>
<comment type="subcellular location">
    <subcellularLocation>
        <location evidence="1">Cell inner membrane</location>
    </subcellularLocation>
</comment>
<reference evidence="8" key="1">
    <citation type="submission" date="2023-05" db="EMBL/GenBank/DDBJ databases">
        <title>Metabolic capabilities are highly conserved among human nasal-associated Corynebacterium species in pangenomic analyses.</title>
        <authorList>
            <person name="Tran T.H."/>
            <person name="Roberts A.Q."/>
            <person name="Escapa I.F."/>
            <person name="Gao W."/>
            <person name="Conlan S."/>
            <person name="Kong H."/>
            <person name="Segre J.A."/>
            <person name="Kelly M.S."/>
            <person name="Lemon K.P."/>
        </authorList>
    </citation>
    <scope>NUCLEOTIDE SEQUENCE</scope>
    <source>
        <strain evidence="8">KPL2773</strain>
    </source>
</reference>
<dbReference type="InterPro" id="IPR006311">
    <property type="entry name" value="TAT_signal"/>
</dbReference>
<dbReference type="SUPFAM" id="SSF53850">
    <property type="entry name" value="Periplasmic binding protein-like II"/>
    <property type="match status" value="1"/>
</dbReference>
<evidence type="ECO:0000256" key="3">
    <source>
        <dbReference type="ARBA" id="ARBA00022475"/>
    </source>
</evidence>
<evidence type="ECO:0000256" key="6">
    <source>
        <dbReference type="ARBA" id="ARBA00024031"/>
    </source>
</evidence>
<gene>
    <name evidence="8" type="ORF">QPX42_00670</name>
</gene>
<dbReference type="PROSITE" id="PS51318">
    <property type="entry name" value="TAT"/>
    <property type="match status" value="1"/>
</dbReference>
<accession>A0AAP4BNB9</accession>
<dbReference type="CDD" id="cd13553">
    <property type="entry name" value="PBP2_NrtA_CpmA_like"/>
    <property type="match status" value="1"/>
</dbReference>
<evidence type="ECO:0000256" key="7">
    <source>
        <dbReference type="SAM" id="MobiDB-lite"/>
    </source>
</evidence>
<dbReference type="InterPro" id="IPR044527">
    <property type="entry name" value="NrtA/CpmA_ABC-bd_dom"/>
</dbReference>
<dbReference type="EMBL" id="JASNVH010000001">
    <property type="protein sequence ID" value="MDK4306078.1"/>
    <property type="molecule type" value="Genomic_DNA"/>
</dbReference>